<dbReference type="EMBL" id="JAPCXB010000026">
    <property type="protein sequence ID" value="KAJ1614125.1"/>
    <property type="molecule type" value="Genomic_DNA"/>
</dbReference>
<evidence type="ECO:0000256" key="6">
    <source>
        <dbReference type="ARBA" id="ARBA00023203"/>
    </source>
</evidence>
<feature type="compositionally biased region" description="Low complexity" evidence="9">
    <location>
        <begin position="1658"/>
        <end position="1677"/>
    </location>
</feature>
<comment type="similarity">
    <text evidence="8">Belongs to the TRAFAC class myosin-kinesin ATPase superfamily. Myosin family.</text>
</comment>
<keyword evidence="6 8" id="KW-0009">Actin-binding</keyword>
<dbReference type="InterPro" id="IPR027417">
    <property type="entry name" value="P-loop_NTPase"/>
</dbReference>
<dbReference type="PANTHER" id="PTHR13140">
    <property type="entry name" value="MYOSIN"/>
    <property type="match status" value="1"/>
</dbReference>
<dbReference type="SMART" id="SM00242">
    <property type="entry name" value="MYSc"/>
    <property type="match status" value="1"/>
</dbReference>
<keyword evidence="3 8" id="KW-0067">ATP-binding</keyword>
<dbReference type="Gene3D" id="6.20.240.20">
    <property type="match status" value="1"/>
</dbReference>
<evidence type="ECO:0000256" key="4">
    <source>
        <dbReference type="ARBA" id="ARBA00023123"/>
    </source>
</evidence>
<evidence type="ECO:0000256" key="1">
    <source>
        <dbReference type="ARBA" id="ARBA00022737"/>
    </source>
</evidence>
<keyword evidence="4 8" id="KW-0518">Myosin</keyword>
<evidence type="ECO:0000259" key="10">
    <source>
        <dbReference type="PROSITE" id="PS51456"/>
    </source>
</evidence>
<dbReference type="PROSITE" id="PS50096">
    <property type="entry name" value="IQ"/>
    <property type="match status" value="2"/>
</dbReference>
<feature type="region of interest" description="Actin-binding" evidence="8">
    <location>
        <begin position="652"/>
        <end position="674"/>
    </location>
</feature>
<accession>A0ABQ8P9V6</accession>
<evidence type="ECO:0000256" key="5">
    <source>
        <dbReference type="ARBA" id="ARBA00023175"/>
    </source>
</evidence>
<dbReference type="PANTHER" id="PTHR13140:SF270">
    <property type="entry name" value="MYOSIN-12"/>
    <property type="match status" value="1"/>
</dbReference>
<sequence>MENPKSTLKSSKVAPKKAAQKEMGLKRRYSMVGTDELLIDTPIWVKRPEDGIQHKYKVGIIKSFGENTIHVSIEDEGELDVDSSMCFNYNVGIDPMQINDLTKLPHVSEASVLDVINKRFNMDLIYSYAGRLLVAVNPFKMIQGLYGPEKIRLYKGADYSMGFPSDLPPHTFAVAQRSMQLLETQKINQSCIVSGESGAGKTETARQLMTYFASSGMGSNNKVQDVILGANPLLEALGNAKTLRNNNSSRFGRFIKLSLERSNGIVGGAISSYMLELSRIGHQIDNERSYHIFYQIIKSYNSQADISKYKLRSMDWYKYLNVSNCYEVQNMDDVKEFRNCVFPQLERILPDKQAIDQLISLFSAILLMGNFELGEHESRGMEDAACIESQDILRDVSELWGIDSKEFEELLLTSSIEIRGNVVVSALNKAKAYEQIESCGKEVYLRCFEYLIDLVNKAIEFDDDKKQWIGILDIYGFEVFKVNGFEQFLINFANEKLQQFFISSVFQAELQEYEKESISHDNITYEDNSPLVQLFDGKGGIFDLLEESCLVSNGTYESFTNSAHKNCVKKSGYKLPKGSVPDKFIIEHTATTVEYTTREFVVKNKHRIRPEIIKLFKESKNSIIKGSFEKVEILNSNKLKGKFLASIFRVSIGHLLDTLKATNAQFIRCVKANEKKVPNLIEPDMVVDQLQSLSIMEAILLVQKGYAYRETFENFMKENSMIMKLMGQTVSSGSDIKQQCRQAMNTMKIPESEWEIGNTKIFIKKDGWIAVERFFRSVTKSLAPLAEALREIYRLSRLRKQLKEFSVSLIRCQSLVRMYILSKEGVAKKKWLNHLVGIFLLMNVPNATRNFIRSVITIQRIYRGHRVRKQIGNALRRKAACKKFVGFVQQLVSALKVKNHFMGILYKIKSEAAAKKLQGAWMNYRKKRLLILLKTYSIKHAKAMKIQRVWRYYYLRQVMIHYIRIATPARKIQSVWRGYYTRKTITNAQFFEKIRIKLWKSEYVMKIQCLIKRYWILAHLDRLFWVADVLQPRLHSALTRLYWKNMMKSIKYIQSWWRGDRVRQIIREEKLFVLLMAEKVRTDFITQSECQVLLQWDLERRDKNRVVLGSKMEKAPKGLQIIQVVVEVDTTREYPAGWVESVTGLLRSGQSIQDVGIGGFHTVVLTCEGNLYSFGMNDKTQLGLGKSPGELLGRALIRPGESLQIQNKVKSVSCGVDHTLALTETGSVYCWGANEFGQCGCDATEYQISTPTPISLPADWKQTKISLARAGAFHCVAVTLENEVLVWGRGDDLGLEDVHDSLYIPMQLRSPAIKKLARINSLSCGLGTTFMIGTNGVVVVFGVAQNGILGLGKGVYTTKRPKILSNISRVAQISLSYNFALALTTNGEVYQWGQIPVWSEYLEKTIHKNFFTPKLVDLSQLKSQIVEIQAGWWHSVVRLKSNSIWSWTFVNEPEKSEVSNVISQNDAKPKKGKNVSEGAILKSIKNKVELPTEEKVIPMLFKFDLAEDRCTKCIKVVSSPSMTVVMRGGKDYVSREYIIQPYLLRNLYKEDQSQISSFEEESSSEFNAMNDSLNQHARNYRSSGSDFWGAAFSASDSMDIFEDLKYPALRNPDEFTNALYNTEQPSNKDKEDKVIGRQFKAAELEYFSSTKNAPVPISNNSLQSSRKSSGISSLKLN</sequence>
<feature type="repeat" description="RCC1" evidence="7">
    <location>
        <begin position="1226"/>
        <end position="1281"/>
    </location>
</feature>
<comment type="caution">
    <text evidence="11">The sequence shown here is derived from an EMBL/GenBank/DDBJ whole genome shotgun (WGS) entry which is preliminary data.</text>
</comment>
<dbReference type="PRINTS" id="PR00193">
    <property type="entry name" value="MYOSINHEAVY"/>
</dbReference>
<feature type="repeat" description="RCC1" evidence="7">
    <location>
        <begin position="1169"/>
        <end position="1225"/>
    </location>
</feature>
<dbReference type="Proteomes" id="UP001071777">
    <property type="component" value="Unassembled WGS sequence"/>
</dbReference>
<proteinExistence type="inferred from homology"/>
<dbReference type="Pfam" id="PF00612">
    <property type="entry name" value="IQ"/>
    <property type="match status" value="1"/>
</dbReference>
<dbReference type="InterPro" id="IPR009091">
    <property type="entry name" value="RCC1/BLIP-II"/>
</dbReference>
<organism evidence="11 12">
    <name type="scientific">Cryptosporidium canis</name>
    <dbReference type="NCBI Taxonomy" id="195482"/>
    <lineage>
        <taxon>Eukaryota</taxon>
        <taxon>Sar</taxon>
        <taxon>Alveolata</taxon>
        <taxon>Apicomplexa</taxon>
        <taxon>Conoidasida</taxon>
        <taxon>Coccidia</taxon>
        <taxon>Eucoccidiorida</taxon>
        <taxon>Eimeriorina</taxon>
        <taxon>Cryptosporidiidae</taxon>
        <taxon>Cryptosporidium</taxon>
    </lineage>
</organism>
<dbReference type="Gene3D" id="1.20.5.190">
    <property type="match status" value="2"/>
</dbReference>
<feature type="repeat" description="RCC1" evidence="7">
    <location>
        <begin position="1336"/>
        <end position="1386"/>
    </location>
</feature>
<feature type="domain" description="Myosin motor" evidence="10">
    <location>
        <begin position="96"/>
        <end position="776"/>
    </location>
</feature>
<evidence type="ECO:0000256" key="7">
    <source>
        <dbReference type="PROSITE-ProRule" id="PRU00235"/>
    </source>
</evidence>
<dbReference type="PROSITE" id="PS50012">
    <property type="entry name" value="RCC1_3"/>
    <property type="match status" value="3"/>
</dbReference>
<dbReference type="Gene3D" id="1.20.120.720">
    <property type="entry name" value="Myosin VI head, motor domain, U50 subdomain"/>
    <property type="match status" value="1"/>
</dbReference>
<dbReference type="InterPro" id="IPR000408">
    <property type="entry name" value="Reg_chr_condens"/>
</dbReference>
<evidence type="ECO:0000256" key="2">
    <source>
        <dbReference type="ARBA" id="ARBA00022741"/>
    </source>
</evidence>
<name>A0ABQ8P9V6_9CRYT</name>
<dbReference type="PROSITE" id="PS00626">
    <property type="entry name" value="RCC1_2"/>
    <property type="match status" value="1"/>
</dbReference>
<dbReference type="CDD" id="cd23767">
    <property type="entry name" value="IQCD"/>
    <property type="match status" value="1"/>
</dbReference>
<dbReference type="Gene3D" id="2.130.10.30">
    <property type="entry name" value="Regulator of chromosome condensation 1/beta-lactamase-inhibitor protein II"/>
    <property type="match status" value="1"/>
</dbReference>
<evidence type="ECO:0000313" key="12">
    <source>
        <dbReference type="Proteomes" id="UP001071777"/>
    </source>
</evidence>
<evidence type="ECO:0000256" key="9">
    <source>
        <dbReference type="SAM" id="MobiDB-lite"/>
    </source>
</evidence>
<evidence type="ECO:0000256" key="3">
    <source>
        <dbReference type="ARBA" id="ARBA00022840"/>
    </source>
</evidence>
<dbReference type="InterPro" id="IPR058923">
    <property type="entry name" value="RCC1-like_dom"/>
</dbReference>
<keyword evidence="12" id="KW-1185">Reference proteome</keyword>
<gene>
    <name evidence="11" type="ORF">OJ252_761</name>
</gene>
<feature type="compositionally biased region" description="Polar residues" evidence="9">
    <location>
        <begin position="1"/>
        <end position="10"/>
    </location>
</feature>
<feature type="binding site" evidence="8">
    <location>
        <begin position="195"/>
        <end position="202"/>
    </location>
    <ligand>
        <name>ATP</name>
        <dbReference type="ChEBI" id="CHEBI:30616"/>
    </ligand>
</feature>
<dbReference type="SMART" id="SM00015">
    <property type="entry name" value="IQ"/>
    <property type="match status" value="3"/>
</dbReference>
<dbReference type="SUPFAM" id="SSF50985">
    <property type="entry name" value="RCC1/BLIP-II"/>
    <property type="match status" value="1"/>
</dbReference>
<feature type="region of interest" description="Disordered" evidence="9">
    <location>
        <begin position="1"/>
        <end position="21"/>
    </location>
</feature>
<dbReference type="InterPro" id="IPR036961">
    <property type="entry name" value="Kinesin_motor_dom_sf"/>
</dbReference>
<dbReference type="InterPro" id="IPR000048">
    <property type="entry name" value="IQ_motif_EF-hand-BS"/>
</dbReference>
<protein>
    <submittedName>
        <fullName evidence="11">Myosin-like protein</fullName>
    </submittedName>
</protein>
<feature type="region of interest" description="Disordered" evidence="9">
    <location>
        <begin position="1651"/>
        <end position="1677"/>
    </location>
</feature>
<dbReference type="PROSITE" id="PS51456">
    <property type="entry name" value="MYOSIN_MOTOR"/>
    <property type="match status" value="1"/>
</dbReference>
<dbReference type="Gene3D" id="3.40.850.10">
    <property type="entry name" value="Kinesin motor domain"/>
    <property type="match status" value="1"/>
</dbReference>
<dbReference type="InterPro" id="IPR001609">
    <property type="entry name" value="Myosin_head_motor_dom-like"/>
</dbReference>
<dbReference type="Pfam" id="PF00063">
    <property type="entry name" value="Myosin_head"/>
    <property type="match status" value="1"/>
</dbReference>
<evidence type="ECO:0000313" key="11">
    <source>
        <dbReference type="EMBL" id="KAJ1614125.1"/>
    </source>
</evidence>
<dbReference type="Gene3D" id="1.20.58.530">
    <property type="match status" value="1"/>
</dbReference>
<dbReference type="Pfam" id="PF25390">
    <property type="entry name" value="WD40_RLD"/>
    <property type="match status" value="1"/>
</dbReference>
<evidence type="ECO:0000256" key="8">
    <source>
        <dbReference type="PROSITE-ProRule" id="PRU00782"/>
    </source>
</evidence>
<dbReference type="Gene3D" id="1.10.10.820">
    <property type="match status" value="1"/>
</dbReference>
<keyword evidence="1" id="KW-0677">Repeat</keyword>
<dbReference type="SUPFAM" id="SSF52540">
    <property type="entry name" value="P-loop containing nucleoside triphosphate hydrolases"/>
    <property type="match status" value="1"/>
</dbReference>
<reference evidence="11" key="1">
    <citation type="submission" date="2022-10" db="EMBL/GenBank/DDBJ databases">
        <title>Adaptive evolution leads to modifications in subtelomeric GC content in a zoonotic Cryptosporidium species.</title>
        <authorList>
            <person name="Li J."/>
            <person name="Feng Y."/>
            <person name="Xiao L."/>
        </authorList>
    </citation>
    <scope>NUCLEOTIDE SEQUENCE</scope>
    <source>
        <strain evidence="11">25894</strain>
    </source>
</reference>
<keyword evidence="5 8" id="KW-0505">Motor protein</keyword>
<keyword evidence="2 8" id="KW-0547">Nucleotide-binding</keyword>